<dbReference type="RefSeq" id="WP_002678148.1">
    <property type="nucleotide sequence ID" value="NZ_CM001795.1"/>
</dbReference>
<evidence type="ECO:0000256" key="1">
    <source>
        <dbReference type="SAM" id="SignalP"/>
    </source>
</evidence>
<dbReference type="HOGENOM" id="CLU_717531_0_0_12"/>
<evidence type="ECO:0000313" key="2">
    <source>
        <dbReference type="EMBL" id="EMB36089.1"/>
    </source>
</evidence>
<reference evidence="2" key="1">
    <citation type="submission" date="2012-01" db="EMBL/GenBank/DDBJ databases">
        <title>The Genome Sequence of Treponema denticola H-22.</title>
        <authorList>
            <consortium name="The Broad Institute Genome Sequencing Platform"/>
            <person name="Earl A."/>
            <person name="Ward D."/>
            <person name="Feldgarden M."/>
            <person name="Gevers D."/>
            <person name="Blanton J.M."/>
            <person name="Fenno C.J."/>
            <person name="Baranova O.V."/>
            <person name="Mathney J."/>
            <person name="Dewhirst F.E."/>
            <person name="Izard J."/>
            <person name="Young S.K."/>
            <person name="Zeng Q."/>
            <person name="Gargeya S."/>
            <person name="Fitzgerald M."/>
            <person name="Haas B."/>
            <person name="Abouelleil A."/>
            <person name="Alvarado L."/>
            <person name="Arachchi H.M."/>
            <person name="Berlin A."/>
            <person name="Chapman S.B."/>
            <person name="Gearin G."/>
            <person name="Goldberg J."/>
            <person name="Griggs A."/>
            <person name="Gujja S."/>
            <person name="Hansen M."/>
            <person name="Heiman D."/>
            <person name="Howarth C."/>
            <person name="Larimer J."/>
            <person name="Lui A."/>
            <person name="MacDonald P.J.P."/>
            <person name="McCowen C."/>
            <person name="Montmayeur A."/>
            <person name="Murphy C."/>
            <person name="Neiman D."/>
            <person name="Pearson M."/>
            <person name="Priest M."/>
            <person name="Roberts A."/>
            <person name="Saif S."/>
            <person name="Shea T."/>
            <person name="Sisk P."/>
            <person name="Stolte C."/>
            <person name="Sykes S."/>
            <person name="Wortman J."/>
            <person name="Nusbaum C."/>
            <person name="Birren B."/>
        </authorList>
    </citation>
    <scope>NUCLEOTIDE SEQUENCE [LARGE SCALE GENOMIC DNA]</scope>
    <source>
        <strain evidence="2">H-22</strain>
    </source>
</reference>
<dbReference type="Proteomes" id="UP000011705">
    <property type="component" value="Chromosome"/>
</dbReference>
<proteinExistence type="predicted"/>
<organism evidence="2">
    <name type="scientific">Treponema denticola H-22</name>
    <dbReference type="NCBI Taxonomy" id="999432"/>
    <lineage>
        <taxon>Bacteria</taxon>
        <taxon>Pseudomonadati</taxon>
        <taxon>Spirochaetota</taxon>
        <taxon>Spirochaetia</taxon>
        <taxon>Spirochaetales</taxon>
        <taxon>Treponemataceae</taxon>
        <taxon>Treponema</taxon>
    </lineage>
</organism>
<dbReference type="PATRIC" id="fig|999432.5.peg.290"/>
<feature type="chain" id="PRO_5002393455" description="DUF5723 domain-containing protein" evidence="1">
    <location>
        <begin position="25"/>
        <end position="385"/>
    </location>
</feature>
<gene>
    <name evidence="2" type="ORF">HMPREF9726_00281</name>
</gene>
<sequence>MSIKSKKIKFLLFFFLIKTSLVFSQGFSVPHFENTNTFYGLTTKPYVTADSLIQLKLRMEPSNKFYFDMNIDANIDKLIDFFSQAQDPKFDGNFRFLGASLNFPKIQNRPLSFAVFTGTYDTLGSDSILQEHLKVKMPDPEFRRYHPASAFRPRNFVQGTGFGIYGAFFSGFYLGTYLTWNEKLGDNLQIKSDFRMGGAFDFFAFDFFAGASFPKNVIKTKIRSGLAMLFQADDSYDFFTEVGIAEIKIENIDVKDFTSNFYASFEARIKKDLIRSNIACFVAPVFLLPKSINDPLLKDSFFTGLSADVGLGNLETKNMEGGIHLMGTVNPLKPTMITPFSFLISPFYTIRADGFTLDFRLPVNPLLYNDISKMITAQISIKAVY</sequence>
<feature type="signal peptide" evidence="1">
    <location>
        <begin position="1"/>
        <end position="24"/>
    </location>
</feature>
<evidence type="ECO:0008006" key="3">
    <source>
        <dbReference type="Google" id="ProtNLM"/>
    </source>
</evidence>
<accession>A0A0E2E7W1</accession>
<protein>
    <recommendedName>
        <fullName evidence="3">DUF5723 domain-containing protein</fullName>
    </recommendedName>
</protein>
<comment type="caution">
    <text evidence="2">The sequence shown here is derived from an EMBL/GenBank/DDBJ whole genome shotgun (WGS) entry which is preliminary data.</text>
</comment>
<name>A0A0E2E7W1_TREDN</name>
<dbReference type="EMBL" id="AGDV01000001">
    <property type="protein sequence ID" value="EMB36089.1"/>
    <property type="molecule type" value="Genomic_DNA"/>
</dbReference>
<dbReference type="AlphaFoldDB" id="A0A0E2E7W1"/>
<keyword evidence="1" id="KW-0732">Signal</keyword>